<gene>
    <name evidence="1" type="ORF">GBK04_00495</name>
</gene>
<sequence length="82" mass="9818">MKLSTTDLKTDRQWRSATGLDKRRFHLLLSFFEKAYQEKFGQTLQERRSECPDQPHLTCYEDLLPFTLFSLKSAGRPFRFEQ</sequence>
<dbReference type="RefSeq" id="WP_152755906.1">
    <property type="nucleotide sequence ID" value="NZ_WHLY01000001.1"/>
</dbReference>
<dbReference type="Proteomes" id="UP000479293">
    <property type="component" value="Unassembled WGS sequence"/>
</dbReference>
<reference evidence="1 2" key="1">
    <citation type="submission" date="2019-10" db="EMBL/GenBank/DDBJ databases">
        <title>Draft Genome Sequence of Cytophagaceae sp. SJW1-29.</title>
        <authorList>
            <person name="Choi A."/>
        </authorList>
    </citation>
    <scope>NUCLEOTIDE SEQUENCE [LARGE SCALE GENOMIC DNA]</scope>
    <source>
        <strain evidence="1 2">SJW1-29</strain>
    </source>
</reference>
<name>A0A7C9F1Y5_9BACT</name>
<dbReference type="EMBL" id="WHLY01000001">
    <property type="protein sequence ID" value="MPR31865.1"/>
    <property type="molecule type" value="Genomic_DNA"/>
</dbReference>
<dbReference type="AlphaFoldDB" id="A0A7C9F1Y5"/>
<protein>
    <submittedName>
        <fullName evidence="1">Uncharacterized protein</fullName>
    </submittedName>
</protein>
<evidence type="ECO:0000313" key="1">
    <source>
        <dbReference type="EMBL" id="MPR31865.1"/>
    </source>
</evidence>
<comment type="caution">
    <text evidence="1">The sequence shown here is derived from an EMBL/GenBank/DDBJ whole genome shotgun (WGS) entry which is preliminary data.</text>
</comment>
<evidence type="ECO:0000313" key="2">
    <source>
        <dbReference type="Proteomes" id="UP000479293"/>
    </source>
</evidence>
<keyword evidence="2" id="KW-1185">Reference proteome</keyword>
<organism evidence="1 2">
    <name type="scientific">Salmonirosea aquatica</name>
    <dbReference type="NCBI Taxonomy" id="2654236"/>
    <lineage>
        <taxon>Bacteria</taxon>
        <taxon>Pseudomonadati</taxon>
        <taxon>Bacteroidota</taxon>
        <taxon>Cytophagia</taxon>
        <taxon>Cytophagales</taxon>
        <taxon>Spirosomataceae</taxon>
        <taxon>Salmonirosea</taxon>
    </lineage>
</organism>
<proteinExistence type="predicted"/>
<accession>A0A7C9F1Y5</accession>